<organism evidence="1 2">
    <name type="scientific">Methanimicrococcus hongohii</name>
    <dbReference type="NCBI Taxonomy" id="3028295"/>
    <lineage>
        <taxon>Archaea</taxon>
        <taxon>Methanobacteriati</taxon>
        <taxon>Methanobacteriota</taxon>
        <taxon>Stenosarchaea group</taxon>
        <taxon>Methanomicrobia</taxon>
        <taxon>Methanosarcinales</taxon>
        <taxon>Methanosarcinaceae</taxon>
        <taxon>Methanimicrococcus</taxon>
    </lineage>
</organism>
<gene>
    <name evidence="1" type="ORF">MmiHf6_15450</name>
</gene>
<evidence type="ECO:0000313" key="2">
    <source>
        <dbReference type="Proteomes" id="UP001302978"/>
    </source>
</evidence>
<evidence type="ECO:0000313" key="1">
    <source>
        <dbReference type="EMBL" id="WNY24215.1"/>
    </source>
</evidence>
<accession>A0AA96ZT77</accession>
<dbReference type="KEGG" id="mehf:MmiHf6_15450"/>
<proteinExistence type="predicted"/>
<dbReference type="EMBL" id="CP131059">
    <property type="protein sequence ID" value="WNY24215.1"/>
    <property type="molecule type" value="Genomic_DNA"/>
</dbReference>
<name>A0AA96ZT77_9EURY</name>
<protein>
    <submittedName>
        <fullName evidence="1">Uncharacterized protein</fullName>
    </submittedName>
</protein>
<keyword evidence="2" id="KW-1185">Reference proteome</keyword>
<sequence>MKKSFIKNSQNRRSRRVLPALMTLIAVSAVVAGFRSKLRQK</sequence>
<dbReference type="AlphaFoldDB" id="A0AA96ZT77"/>
<reference evidence="1 2" key="1">
    <citation type="submission" date="2023-07" db="EMBL/GenBank/DDBJ databases">
        <title>Closed genoem sequence of Methanomicrococcus sp. Hf6.</title>
        <authorList>
            <person name="Poehlein A."/>
            <person name="Protasov E."/>
            <person name="Platt K."/>
            <person name="Reeh H."/>
            <person name="Daniel R."/>
            <person name="Brune A."/>
        </authorList>
    </citation>
    <scope>NUCLEOTIDE SEQUENCE [LARGE SCALE GENOMIC DNA]</scope>
    <source>
        <strain evidence="1 2">Hf6</strain>
    </source>
</reference>
<dbReference type="Proteomes" id="UP001302978">
    <property type="component" value="Chromosome"/>
</dbReference>